<evidence type="ECO:0008006" key="4">
    <source>
        <dbReference type="Google" id="ProtNLM"/>
    </source>
</evidence>
<reference evidence="2 3" key="1">
    <citation type="submission" date="2023-06" db="EMBL/GenBank/DDBJ databases">
        <authorList>
            <person name="Oyuntsetseg B."/>
            <person name="Kim S.B."/>
        </authorList>
    </citation>
    <scope>NUCLEOTIDE SEQUENCE [LARGE SCALE GENOMIC DNA]</scope>
    <source>
        <strain evidence="2 3">2-2</strain>
    </source>
</reference>
<gene>
    <name evidence="2" type="ORF">QP939_15975</name>
</gene>
<keyword evidence="1" id="KW-0812">Transmembrane</keyword>
<evidence type="ECO:0000313" key="3">
    <source>
        <dbReference type="Proteomes" id="UP001227101"/>
    </source>
</evidence>
<accession>A0ABY8XWB0</accession>
<evidence type="ECO:0000256" key="1">
    <source>
        <dbReference type="SAM" id="Phobius"/>
    </source>
</evidence>
<sequence>MISTVAAGSGDDPARVMFLVLMGLVVVGGLTLTIVRAMRSRKPREKQIARLVAELDGRSRVYLRMMEVGLDHRDLLQVAQSRGYSLVVHQVGKYYEFVYSPQQPGRSVPWAI</sequence>
<dbReference type="RefSeq" id="WP_285457563.1">
    <property type="nucleotide sequence ID" value="NZ_CP127173.1"/>
</dbReference>
<keyword evidence="1" id="KW-0472">Membrane</keyword>
<protein>
    <recommendedName>
        <fullName evidence="4">Secreted protein</fullName>
    </recommendedName>
</protein>
<keyword evidence="3" id="KW-1185">Reference proteome</keyword>
<name>A0ABY8XWB0_9PSEU</name>
<dbReference type="Proteomes" id="UP001227101">
    <property type="component" value="Chromosome"/>
</dbReference>
<proteinExistence type="predicted"/>
<feature type="transmembrane region" description="Helical" evidence="1">
    <location>
        <begin position="16"/>
        <end position="35"/>
    </location>
</feature>
<evidence type="ECO:0000313" key="2">
    <source>
        <dbReference type="EMBL" id="WIV60000.1"/>
    </source>
</evidence>
<dbReference type="EMBL" id="CP127173">
    <property type="protein sequence ID" value="WIV60000.1"/>
    <property type="molecule type" value="Genomic_DNA"/>
</dbReference>
<organism evidence="2 3">
    <name type="scientific">Amycolatopsis nalaikhensis</name>
    <dbReference type="NCBI Taxonomy" id="715472"/>
    <lineage>
        <taxon>Bacteria</taxon>
        <taxon>Bacillati</taxon>
        <taxon>Actinomycetota</taxon>
        <taxon>Actinomycetes</taxon>
        <taxon>Pseudonocardiales</taxon>
        <taxon>Pseudonocardiaceae</taxon>
        <taxon>Amycolatopsis</taxon>
    </lineage>
</organism>
<keyword evidence="1" id="KW-1133">Transmembrane helix</keyword>